<dbReference type="EC" id="2.4.-.-" evidence="5"/>
<gene>
    <name evidence="5" type="ORF">ABVK50_05865</name>
</gene>
<dbReference type="AlphaFoldDB" id="A0AAU8CSR8"/>
<dbReference type="PANTHER" id="PTHR43179">
    <property type="entry name" value="RHAMNOSYLTRANSFERASE WBBL"/>
    <property type="match status" value="1"/>
</dbReference>
<dbReference type="SUPFAM" id="SSF53448">
    <property type="entry name" value="Nucleotide-diphospho-sugar transferases"/>
    <property type="match status" value="1"/>
</dbReference>
<evidence type="ECO:0000313" key="5">
    <source>
        <dbReference type="EMBL" id="XCG50024.1"/>
    </source>
</evidence>
<dbReference type="InterPro" id="IPR029044">
    <property type="entry name" value="Nucleotide-diphossugar_trans"/>
</dbReference>
<dbReference type="EMBL" id="CP159253">
    <property type="protein sequence ID" value="XCG50024.1"/>
    <property type="molecule type" value="Genomic_DNA"/>
</dbReference>
<evidence type="ECO:0000259" key="4">
    <source>
        <dbReference type="Pfam" id="PF00535"/>
    </source>
</evidence>
<keyword evidence="3 5" id="KW-0808">Transferase</keyword>
<evidence type="ECO:0000256" key="2">
    <source>
        <dbReference type="ARBA" id="ARBA00022676"/>
    </source>
</evidence>
<dbReference type="GO" id="GO:0016757">
    <property type="term" value="F:glycosyltransferase activity"/>
    <property type="evidence" value="ECO:0007669"/>
    <property type="project" value="UniProtKB-KW"/>
</dbReference>
<sequence>MKPLQKDGPVSIAGRSPGLVPATIEAVVTVPTFRRPEQLLATLESLRLQETARPFAVIVMENEADAREGAYAAVPLFDTGALEGMVIIAHERGNCSAYNAGWQTAVMHFPGFRYLLVIDDDEVADRRWLENMCAAAEKYEADIVGGPQVPVFASPAHAKWAEHPVFAPPYTKSGRVGALYSSGNLLVGRHVLAAMGPPFLDLKFNFMGGGDSDFLSRAAQRGFKLAWCAEAPVHEAVPPRRVETDWIRARSLRNGVISTLVEKKKRAGTPLSNARVFAKSLALLAASPLRALARTARTGSPAIGIYPVHVALGRVLAEFGYANEQYRQPEKN</sequence>
<comment type="similarity">
    <text evidence="1">Belongs to the glycosyltransferase 2 family.</text>
</comment>
<accession>A0AAU8CSR8</accession>
<dbReference type="Gene3D" id="3.90.550.10">
    <property type="entry name" value="Spore Coat Polysaccharide Biosynthesis Protein SpsA, Chain A"/>
    <property type="match status" value="1"/>
</dbReference>
<evidence type="ECO:0000256" key="1">
    <source>
        <dbReference type="ARBA" id="ARBA00006739"/>
    </source>
</evidence>
<proteinExistence type="inferred from homology"/>
<protein>
    <submittedName>
        <fullName evidence="5">Glycosyltransferase</fullName>
        <ecNumber evidence="5">2.4.-.-</ecNumber>
    </submittedName>
</protein>
<dbReference type="RefSeq" id="WP_353642449.1">
    <property type="nucleotide sequence ID" value="NZ_CP159253.1"/>
</dbReference>
<dbReference type="Pfam" id="PF00535">
    <property type="entry name" value="Glycos_transf_2"/>
    <property type="match status" value="1"/>
</dbReference>
<feature type="domain" description="Glycosyltransferase 2-like" evidence="4">
    <location>
        <begin position="28"/>
        <end position="172"/>
    </location>
</feature>
<evidence type="ECO:0000256" key="3">
    <source>
        <dbReference type="ARBA" id="ARBA00022679"/>
    </source>
</evidence>
<name>A0AAU8CSR8_9HYPH</name>
<dbReference type="InterPro" id="IPR001173">
    <property type="entry name" value="Glyco_trans_2-like"/>
</dbReference>
<keyword evidence="2 5" id="KW-0328">Glycosyltransferase</keyword>
<organism evidence="5">
    <name type="scientific">Mesorhizobium sp. WSM2240</name>
    <dbReference type="NCBI Taxonomy" id="3228851"/>
    <lineage>
        <taxon>Bacteria</taxon>
        <taxon>Pseudomonadati</taxon>
        <taxon>Pseudomonadota</taxon>
        <taxon>Alphaproteobacteria</taxon>
        <taxon>Hyphomicrobiales</taxon>
        <taxon>Phyllobacteriaceae</taxon>
        <taxon>Mesorhizobium</taxon>
    </lineage>
</organism>
<reference evidence="5" key="1">
    <citation type="submission" date="2024-06" db="EMBL/GenBank/DDBJ databases">
        <title>Mesorhizobium karijinii sp. nov., a symbiont of the iconic Swainsona formosa from arid Australia.</title>
        <authorList>
            <person name="Hill Y.J."/>
            <person name="Watkin E.L.J."/>
            <person name="O'Hara G.W."/>
            <person name="Terpolilli J."/>
            <person name="Tye M.L."/>
            <person name="Kohlmeier M.G."/>
        </authorList>
    </citation>
    <scope>NUCLEOTIDE SEQUENCE</scope>
    <source>
        <strain evidence="5">WSM2240</strain>
    </source>
</reference>
<dbReference type="PANTHER" id="PTHR43179:SF12">
    <property type="entry name" value="GALACTOFURANOSYLTRANSFERASE GLFT2"/>
    <property type="match status" value="1"/>
</dbReference>